<dbReference type="InterPro" id="IPR044993">
    <property type="entry name" value="BXL"/>
</dbReference>
<dbReference type="SMART" id="SM00758">
    <property type="entry name" value="PA14"/>
    <property type="match status" value="1"/>
</dbReference>
<dbReference type="InterPro" id="IPR037524">
    <property type="entry name" value="PA14/GLEYA"/>
</dbReference>
<sequence>MKKITALMIGLFWGYSASVQAEELPYKNPNLPIEERVNDLLKRMTIEEKFWQIYMMPGDLDDGKERFKDGIFGFQVSTLGADDPQMRQMLQYNPKLTAAETVKKVNQIQRYFVEETRLGIPAIIFDEALHGLVRGGATAFPQAIALAATFDTTLVSRVAHAIAMETKSRGIRQILSPVVNLATDVRWGRVEETYGEDPRLSADMGVSFVKNFERLGVITTPKHFAVNSGDGGRDSNPIHYTERFLEETHLVPFKACFQEGGSQSVMTAYNMLDGTPCTANSWLTIEKLRKEWGFDGFTIADADAVGIIHKLHHTINSWEEAGATAVNNGLDVIFQTTYDEHKPFLEACRSGLITEEALNRAVGQVLKAKFRLGLFEHPYMDESEADRWNACAEHRALAYEAACRSMVLLKNEHQTLPLSREVKRIALIGQDAAEARLGGYSGPGVDKVSILDGLKKKLAGKTEVIYEEGCRRVNSQWLTVPADCLFQPDGTPGLSAAYYTNTNWEGTPALKRVDRAVQFSWTLFAPDPSLAVDWFSVEWNGKLKSPVSGEYQIGLEGNDGYQLWIDGKKVIDRPEKASFRTETVSFRFESGKEYEVKVRFYENTRNARIRLVWNVGAVNEDASIAKAVKAAESADVAVVVAGIEEGEFRDRGYLTLSGRQEELIRRVAATGKPVVVVLIGGSAIVMSEWLDQVPAVLNAWYPGEDGGDAVADILLGDANPSGKLPITYPIDEAQLPLNYSHKPTGRSDDYLNLTGEPLFPFGYGLSYCDFAYRDLKVQPAGKHTYQVSFSVQNQGKYKAYEVPQLYIRDKVASVTQPITRLIHYQSVALNPGETKEVSFLVDEDDLSMLNQSMQRVVEPGDFRLMIGRSCKDIRLQEVIRVEE</sequence>
<keyword evidence="7" id="KW-1185">Reference proteome</keyword>
<dbReference type="SUPFAM" id="SSF52279">
    <property type="entry name" value="Beta-D-glucan exohydrolase, C-terminal domain"/>
    <property type="match status" value="1"/>
</dbReference>
<gene>
    <name evidence="6" type="ORF">MUN53_17380</name>
</gene>
<dbReference type="Proteomes" id="UP001165444">
    <property type="component" value="Unassembled WGS sequence"/>
</dbReference>
<dbReference type="RefSeq" id="WP_243326649.1">
    <property type="nucleotide sequence ID" value="NZ_JAKZMM010000075.1"/>
</dbReference>
<evidence type="ECO:0000256" key="1">
    <source>
        <dbReference type="ARBA" id="ARBA00005336"/>
    </source>
</evidence>
<dbReference type="Gene3D" id="3.40.50.1700">
    <property type="entry name" value="Glycoside hydrolase family 3 C-terminal domain"/>
    <property type="match status" value="2"/>
</dbReference>
<dbReference type="InterPro" id="IPR026891">
    <property type="entry name" value="Fn3-like"/>
</dbReference>
<dbReference type="InterPro" id="IPR036881">
    <property type="entry name" value="Glyco_hydro_3_C_sf"/>
</dbReference>
<keyword evidence="3 6" id="KW-0378">Hydrolase</keyword>
<evidence type="ECO:0000256" key="2">
    <source>
        <dbReference type="ARBA" id="ARBA00022729"/>
    </source>
</evidence>
<dbReference type="Pfam" id="PF14310">
    <property type="entry name" value="Fn3-like"/>
    <property type="match status" value="1"/>
</dbReference>
<dbReference type="InterPro" id="IPR036962">
    <property type="entry name" value="Glyco_hydro_3_N_sf"/>
</dbReference>
<evidence type="ECO:0000256" key="4">
    <source>
        <dbReference type="SAM" id="SignalP"/>
    </source>
</evidence>
<organism evidence="6 7">
    <name type="scientific">Parabacteroides faecalis</name>
    <dbReference type="NCBI Taxonomy" id="2924040"/>
    <lineage>
        <taxon>Bacteria</taxon>
        <taxon>Pseudomonadati</taxon>
        <taxon>Bacteroidota</taxon>
        <taxon>Bacteroidia</taxon>
        <taxon>Bacteroidales</taxon>
        <taxon>Tannerellaceae</taxon>
        <taxon>Parabacteroides</taxon>
    </lineage>
</organism>
<dbReference type="InterPro" id="IPR017853">
    <property type="entry name" value="GH"/>
</dbReference>
<dbReference type="InterPro" id="IPR013783">
    <property type="entry name" value="Ig-like_fold"/>
</dbReference>
<dbReference type="Pfam" id="PF01915">
    <property type="entry name" value="Glyco_hydro_3_C"/>
    <property type="match status" value="1"/>
</dbReference>
<dbReference type="SUPFAM" id="SSF51445">
    <property type="entry name" value="(Trans)glycosidases"/>
    <property type="match status" value="1"/>
</dbReference>
<dbReference type="PRINTS" id="PR00133">
    <property type="entry name" value="GLHYDRLASE3"/>
</dbReference>
<name>A0ABT0C5R4_9BACT</name>
<dbReference type="GO" id="GO:0016787">
    <property type="term" value="F:hydrolase activity"/>
    <property type="evidence" value="ECO:0007669"/>
    <property type="project" value="UniProtKB-KW"/>
</dbReference>
<evidence type="ECO:0000313" key="7">
    <source>
        <dbReference type="Proteomes" id="UP001165444"/>
    </source>
</evidence>
<feature type="signal peptide" evidence="4">
    <location>
        <begin position="1"/>
        <end position="21"/>
    </location>
</feature>
<protein>
    <submittedName>
        <fullName evidence="6">Glycoside hydrolase family 3 C-terminal domain-containing protein</fullName>
    </submittedName>
</protein>
<dbReference type="Gene3D" id="3.20.20.300">
    <property type="entry name" value="Glycoside hydrolase, family 3, N-terminal domain"/>
    <property type="match status" value="1"/>
</dbReference>
<reference evidence="6 7" key="1">
    <citation type="submission" date="2022-03" db="EMBL/GenBank/DDBJ databases">
        <title>Parabacteroides sp. nov. isolated from swine feces.</title>
        <authorList>
            <person name="Bak J.E."/>
        </authorList>
    </citation>
    <scope>NUCLEOTIDE SEQUENCE [LARGE SCALE GENOMIC DNA]</scope>
    <source>
        <strain evidence="6 7">AGMB00274</strain>
    </source>
</reference>
<feature type="chain" id="PRO_5047410436" evidence="4">
    <location>
        <begin position="22"/>
        <end position="883"/>
    </location>
</feature>
<dbReference type="InterPro" id="IPR001764">
    <property type="entry name" value="Glyco_hydro_3_N"/>
</dbReference>
<comment type="similarity">
    <text evidence="1">Belongs to the glycosyl hydrolase 3 family.</text>
</comment>
<dbReference type="InterPro" id="IPR011658">
    <property type="entry name" value="PA14_dom"/>
</dbReference>
<dbReference type="PANTHER" id="PTHR42721:SF3">
    <property type="entry name" value="BETA-D-XYLOSIDASE 5-RELATED"/>
    <property type="match status" value="1"/>
</dbReference>
<comment type="caution">
    <text evidence="6">The sequence shown here is derived from an EMBL/GenBank/DDBJ whole genome shotgun (WGS) entry which is preliminary data.</text>
</comment>
<accession>A0ABT0C5R4</accession>
<dbReference type="PROSITE" id="PS51820">
    <property type="entry name" value="PA14"/>
    <property type="match status" value="1"/>
</dbReference>
<dbReference type="InterPro" id="IPR002772">
    <property type="entry name" value="Glyco_hydro_3_C"/>
</dbReference>
<proteinExistence type="inferred from homology"/>
<dbReference type="Gene3D" id="2.60.40.10">
    <property type="entry name" value="Immunoglobulins"/>
    <property type="match status" value="1"/>
</dbReference>
<feature type="domain" description="PA14" evidence="5">
    <location>
        <begin position="489"/>
        <end position="628"/>
    </location>
</feature>
<dbReference type="Pfam" id="PF00933">
    <property type="entry name" value="Glyco_hydro_3"/>
    <property type="match status" value="1"/>
</dbReference>
<evidence type="ECO:0000313" key="6">
    <source>
        <dbReference type="EMBL" id="MCJ2382356.1"/>
    </source>
</evidence>
<keyword evidence="2 4" id="KW-0732">Signal</keyword>
<dbReference type="EMBL" id="JAKZMM010000075">
    <property type="protein sequence ID" value="MCJ2382356.1"/>
    <property type="molecule type" value="Genomic_DNA"/>
</dbReference>
<evidence type="ECO:0000259" key="5">
    <source>
        <dbReference type="PROSITE" id="PS51820"/>
    </source>
</evidence>
<dbReference type="PANTHER" id="PTHR42721">
    <property type="entry name" value="SUGAR HYDROLASE-RELATED"/>
    <property type="match status" value="1"/>
</dbReference>
<evidence type="ECO:0000256" key="3">
    <source>
        <dbReference type="ARBA" id="ARBA00022801"/>
    </source>
</evidence>
<dbReference type="SMART" id="SM01217">
    <property type="entry name" value="Fn3_like"/>
    <property type="match status" value="1"/>
</dbReference>
<dbReference type="Pfam" id="PF07691">
    <property type="entry name" value="PA14"/>
    <property type="match status" value="1"/>
</dbReference>